<evidence type="ECO:0000313" key="3">
    <source>
        <dbReference type="Proteomes" id="UP000279259"/>
    </source>
</evidence>
<dbReference type="AlphaFoldDB" id="A0A427XVV1"/>
<keyword evidence="3" id="KW-1185">Reference proteome</keyword>
<accession>A0A427XVV1</accession>
<dbReference type="PANTHER" id="PTHR43590">
    <property type="entry name" value="ARSENIC RESISTANCE PROTEIN ARSH (AFU_ORTHOLOGUE AFUA_5G15030)"/>
    <property type="match status" value="1"/>
</dbReference>
<dbReference type="PANTHER" id="PTHR43590:SF1">
    <property type="entry name" value="ARSENIC RESISTANCE PROTEIN ARSH (AFU_ORTHOLOGUE AFUA_5G15030)"/>
    <property type="match status" value="1"/>
</dbReference>
<feature type="compositionally biased region" description="Acidic residues" evidence="1">
    <location>
        <begin position="188"/>
        <end position="200"/>
    </location>
</feature>
<reference evidence="2 3" key="1">
    <citation type="submission" date="2018-11" db="EMBL/GenBank/DDBJ databases">
        <title>Genome sequence of Saitozyma podzolica DSM 27192.</title>
        <authorList>
            <person name="Aliyu H."/>
            <person name="Gorte O."/>
            <person name="Ochsenreither K."/>
        </authorList>
    </citation>
    <scope>NUCLEOTIDE SEQUENCE [LARGE SCALE GENOMIC DNA]</scope>
    <source>
        <strain evidence="2 3">DSM 27192</strain>
    </source>
</reference>
<organism evidence="2 3">
    <name type="scientific">Saitozyma podzolica</name>
    <dbReference type="NCBI Taxonomy" id="1890683"/>
    <lineage>
        <taxon>Eukaryota</taxon>
        <taxon>Fungi</taxon>
        <taxon>Dikarya</taxon>
        <taxon>Basidiomycota</taxon>
        <taxon>Agaricomycotina</taxon>
        <taxon>Tremellomycetes</taxon>
        <taxon>Tremellales</taxon>
        <taxon>Trimorphomycetaceae</taxon>
        <taxon>Saitozyma</taxon>
    </lineage>
</organism>
<dbReference type="OrthoDB" id="8300214at2759"/>
<sequence>MVGVARAHPTVVRLVHALSRENPTATSEQLDVRVVDPQCAETIQEVGLPANNTLIHVRTAELANEDCILLDLSTTIEFSRTILGDHQLKVLVLYGSLKERQVNEDVCDPESGKVHQSSLPLAWKSFTPAGRLMPSSNRDRLVDVCEELVKTSSILYLHFDLLNDRFSEREERRIKGMLQTQAEGVQGGEDEDSGGEDVEVGGDSRGSSGDGGGKGGGEDGHRHMTTQERMAGNVTSRIECDCAWSREAKAAVRVGIPIP</sequence>
<protein>
    <submittedName>
        <fullName evidence="2">Uncharacterized protein</fullName>
    </submittedName>
</protein>
<dbReference type="GO" id="GO:0016655">
    <property type="term" value="F:oxidoreductase activity, acting on NAD(P)H, quinone or similar compound as acceptor"/>
    <property type="evidence" value="ECO:0007669"/>
    <property type="project" value="TreeGrafter"/>
</dbReference>
<evidence type="ECO:0000313" key="2">
    <source>
        <dbReference type="EMBL" id="RSH82937.1"/>
    </source>
</evidence>
<dbReference type="STRING" id="1890683.A0A427XVV1"/>
<gene>
    <name evidence="2" type="ORF">EHS25_005646</name>
</gene>
<dbReference type="InterPro" id="IPR014063">
    <property type="entry name" value="Arsenate-R_ArsH"/>
</dbReference>
<dbReference type="InterPro" id="IPR029039">
    <property type="entry name" value="Flavoprotein-like_sf"/>
</dbReference>
<feature type="compositionally biased region" description="Basic and acidic residues" evidence="1">
    <location>
        <begin position="216"/>
        <end position="226"/>
    </location>
</feature>
<feature type="region of interest" description="Disordered" evidence="1">
    <location>
        <begin position="178"/>
        <end position="232"/>
    </location>
</feature>
<dbReference type="EMBL" id="RSCD01000025">
    <property type="protein sequence ID" value="RSH82937.1"/>
    <property type="molecule type" value="Genomic_DNA"/>
</dbReference>
<name>A0A427XVV1_9TREE</name>
<dbReference type="Gene3D" id="3.40.50.360">
    <property type="match status" value="1"/>
</dbReference>
<proteinExistence type="predicted"/>
<evidence type="ECO:0000256" key="1">
    <source>
        <dbReference type="SAM" id="MobiDB-lite"/>
    </source>
</evidence>
<comment type="caution">
    <text evidence="2">The sequence shown here is derived from an EMBL/GenBank/DDBJ whole genome shotgun (WGS) entry which is preliminary data.</text>
</comment>
<dbReference type="Proteomes" id="UP000279259">
    <property type="component" value="Unassembled WGS sequence"/>
</dbReference>